<dbReference type="InterPro" id="IPR002885">
    <property type="entry name" value="PPR_rpt"/>
</dbReference>
<evidence type="ECO:0000313" key="5">
    <source>
        <dbReference type="Proteomes" id="UP001153555"/>
    </source>
</evidence>
<dbReference type="Gene3D" id="1.25.40.10">
    <property type="entry name" value="Tetratricopeptide repeat domain"/>
    <property type="match status" value="2"/>
</dbReference>
<keyword evidence="5" id="KW-1185">Reference proteome</keyword>
<dbReference type="OrthoDB" id="185373at2759"/>
<dbReference type="Pfam" id="PF13041">
    <property type="entry name" value="PPR_2"/>
    <property type="match status" value="2"/>
</dbReference>
<evidence type="ECO:0000256" key="2">
    <source>
        <dbReference type="ARBA" id="ARBA00022737"/>
    </source>
</evidence>
<evidence type="ECO:0000256" key="3">
    <source>
        <dbReference type="PROSITE-ProRule" id="PRU00708"/>
    </source>
</evidence>
<protein>
    <submittedName>
        <fullName evidence="4">Pentatricopeptide repeat-containing protein -chloroplastic</fullName>
    </submittedName>
</protein>
<dbReference type="PANTHER" id="PTHR47447">
    <property type="entry name" value="OS03G0856100 PROTEIN"/>
    <property type="match status" value="1"/>
</dbReference>
<comment type="caution">
    <text evidence="4">The sequence shown here is derived from an EMBL/GenBank/DDBJ whole genome shotgun (WGS) entry which is preliminary data.</text>
</comment>
<dbReference type="InterPro" id="IPR011990">
    <property type="entry name" value="TPR-like_helical_dom_sf"/>
</dbReference>
<evidence type="ECO:0000313" key="4">
    <source>
        <dbReference type="EMBL" id="CAA0836461.1"/>
    </source>
</evidence>
<dbReference type="PROSITE" id="PS51375">
    <property type="entry name" value="PPR"/>
    <property type="match status" value="4"/>
</dbReference>
<keyword evidence="2" id="KW-0677">Repeat</keyword>
<reference evidence="4" key="1">
    <citation type="submission" date="2019-12" db="EMBL/GenBank/DDBJ databases">
        <authorList>
            <person name="Scholes J."/>
        </authorList>
    </citation>
    <scope>NUCLEOTIDE SEQUENCE</scope>
</reference>
<feature type="repeat" description="PPR" evidence="3">
    <location>
        <begin position="52"/>
        <end position="86"/>
    </location>
</feature>
<accession>A0A9N7NPS7</accession>
<dbReference type="NCBIfam" id="TIGR00756">
    <property type="entry name" value="PPR"/>
    <property type="match status" value="4"/>
</dbReference>
<proteinExistence type="inferred from homology"/>
<name>A0A9N7NPS7_STRHE</name>
<feature type="repeat" description="PPR" evidence="3">
    <location>
        <begin position="141"/>
        <end position="175"/>
    </location>
</feature>
<dbReference type="Proteomes" id="UP001153555">
    <property type="component" value="Unassembled WGS sequence"/>
</dbReference>
<gene>
    <name evidence="4" type="ORF">SHERM_03550</name>
</gene>
<evidence type="ECO:0000256" key="1">
    <source>
        <dbReference type="ARBA" id="ARBA00007626"/>
    </source>
</evidence>
<feature type="repeat" description="PPR" evidence="3">
    <location>
        <begin position="176"/>
        <end position="210"/>
    </location>
</feature>
<dbReference type="AlphaFoldDB" id="A0A9N7NPS7"/>
<dbReference type="EMBL" id="CACSLK010030184">
    <property type="protein sequence ID" value="CAA0836461.1"/>
    <property type="molecule type" value="Genomic_DNA"/>
</dbReference>
<sequence>MALEIKEDMVSSGVIPNKFTWSSLISACANAGLTEQAIKLFDEMLQTGCQPNSHCFNTVLHACVESCQFDHAFRLFYSWKEKGFQRTTPNDEFNDNSKKTVKAPLGPTILTYNILMKACGTDYHRAKALMDEMKTLGLSPDQISWSILIDICGGSRNVMGAVQTLRSMHESGIRPDVIAYTTAIQICVEHKKPQLAFMLFDEMQKYRIKPNLVTYNTLLRARSEYGSLPEVQQCLAIYQQMRRVGFNKPNDYYLKQLVEEWCEGVKHNEHVNKKQFGSRLTDYGRQNLLLEKVAEHLQGTAESLSIDLQGLTKVEARIVVLAVLRMIKERYIEGNSLKDDVIIILQEVVTHPNRDENGVREAVTRLLEHDLGLHVFAVGSSSTHSRSESGNVHERSWSKPGSRIRRPIVLQRLKVTRDSLHAWLLKGTRSTAR</sequence>
<comment type="similarity">
    <text evidence="1">Belongs to the PPR family. P subfamily.</text>
</comment>
<organism evidence="4 5">
    <name type="scientific">Striga hermonthica</name>
    <name type="common">Purple witchweed</name>
    <name type="synonym">Buchnera hermonthica</name>
    <dbReference type="NCBI Taxonomy" id="68872"/>
    <lineage>
        <taxon>Eukaryota</taxon>
        <taxon>Viridiplantae</taxon>
        <taxon>Streptophyta</taxon>
        <taxon>Embryophyta</taxon>
        <taxon>Tracheophyta</taxon>
        <taxon>Spermatophyta</taxon>
        <taxon>Magnoliopsida</taxon>
        <taxon>eudicotyledons</taxon>
        <taxon>Gunneridae</taxon>
        <taxon>Pentapetalae</taxon>
        <taxon>asterids</taxon>
        <taxon>lamiids</taxon>
        <taxon>Lamiales</taxon>
        <taxon>Orobanchaceae</taxon>
        <taxon>Buchnereae</taxon>
        <taxon>Striga</taxon>
    </lineage>
</organism>
<feature type="repeat" description="PPR" evidence="3">
    <location>
        <begin position="17"/>
        <end position="51"/>
    </location>
</feature>
<dbReference type="PANTHER" id="PTHR47447:SF17">
    <property type="entry name" value="OS12G0638900 PROTEIN"/>
    <property type="match status" value="1"/>
</dbReference>
<dbReference type="Pfam" id="PF13812">
    <property type="entry name" value="PPR_3"/>
    <property type="match status" value="1"/>
</dbReference>